<dbReference type="VEuPathDB" id="FungiDB:ASPZODRAFT_23266"/>
<proteinExistence type="predicted"/>
<feature type="region of interest" description="Disordered" evidence="1">
    <location>
        <begin position="330"/>
        <end position="363"/>
    </location>
</feature>
<reference evidence="3" key="1">
    <citation type="journal article" date="2017" name="Genome Biol.">
        <title>Comparative genomics reveals high biological diversity and specific adaptations in the industrially and medically important fungal genus Aspergillus.</title>
        <authorList>
            <person name="de Vries R.P."/>
            <person name="Riley R."/>
            <person name="Wiebenga A."/>
            <person name="Aguilar-Osorio G."/>
            <person name="Amillis S."/>
            <person name="Uchima C.A."/>
            <person name="Anderluh G."/>
            <person name="Asadollahi M."/>
            <person name="Askin M."/>
            <person name="Barry K."/>
            <person name="Battaglia E."/>
            <person name="Bayram O."/>
            <person name="Benocci T."/>
            <person name="Braus-Stromeyer S.A."/>
            <person name="Caldana C."/>
            <person name="Canovas D."/>
            <person name="Cerqueira G.C."/>
            <person name="Chen F."/>
            <person name="Chen W."/>
            <person name="Choi C."/>
            <person name="Clum A."/>
            <person name="Dos Santos R.A."/>
            <person name="Damasio A.R."/>
            <person name="Diallinas G."/>
            <person name="Emri T."/>
            <person name="Fekete E."/>
            <person name="Flipphi M."/>
            <person name="Freyberg S."/>
            <person name="Gallo A."/>
            <person name="Gournas C."/>
            <person name="Habgood R."/>
            <person name="Hainaut M."/>
            <person name="Harispe M.L."/>
            <person name="Henrissat B."/>
            <person name="Hilden K.S."/>
            <person name="Hope R."/>
            <person name="Hossain A."/>
            <person name="Karabika E."/>
            <person name="Karaffa L."/>
            <person name="Karanyi Z."/>
            <person name="Krasevec N."/>
            <person name="Kuo A."/>
            <person name="Kusch H."/>
            <person name="LaButti K."/>
            <person name="Lagendijk E.L."/>
            <person name="Lapidus A."/>
            <person name="Levasseur A."/>
            <person name="Lindquist E."/>
            <person name="Lipzen A."/>
            <person name="Logrieco A.F."/>
            <person name="MacCabe A."/>
            <person name="Maekelae M.R."/>
            <person name="Malavazi I."/>
            <person name="Melin P."/>
            <person name="Meyer V."/>
            <person name="Mielnichuk N."/>
            <person name="Miskei M."/>
            <person name="Molnar A.P."/>
            <person name="Mule G."/>
            <person name="Ngan C.Y."/>
            <person name="Orejas M."/>
            <person name="Orosz E."/>
            <person name="Ouedraogo J.P."/>
            <person name="Overkamp K.M."/>
            <person name="Park H.-S."/>
            <person name="Perrone G."/>
            <person name="Piumi F."/>
            <person name="Punt P.J."/>
            <person name="Ram A.F."/>
            <person name="Ramon A."/>
            <person name="Rauscher S."/>
            <person name="Record E."/>
            <person name="Riano-Pachon D.M."/>
            <person name="Robert V."/>
            <person name="Roehrig J."/>
            <person name="Ruller R."/>
            <person name="Salamov A."/>
            <person name="Salih N.S."/>
            <person name="Samson R.A."/>
            <person name="Sandor E."/>
            <person name="Sanguinetti M."/>
            <person name="Schuetze T."/>
            <person name="Sepcic K."/>
            <person name="Shelest E."/>
            <person name="Sherlock G."/>
            <person name="Sophianopoulou V."/>
            <person name="Squina F.M."/>
            <person name="Sun H."/>
            <person name="Susca A."/>
            <person name="Todd R.B."/>
            <person name="Tsang A."/>
            <person name="Unkles S.E."/>
            <person name="van de Wiele N."/>
            <person name="van Rossen-Uffink D."/>
            <person name="Oliveira J.V."/>
            <person name="Vesth T.C."/>
            <person name="Visser J."/>
            <person name="Yu J.-H."/>
            <person name="Zhou M."/>
            <person name="Andersen M.R."/>
            <person name="Archer D.B."/>
            <person name="Baker S.E."/>
            <person name="Benoit I."/>
            <person name="Brakhage A.A."/>
            <person name="Braus G.H."/>
            <person name="Fischer R."/>
            <person name="Frisvad J.C."/>
            <person name="Goldman G.H."/>
            <person name="Houbraken J."/>
            <person name="Oakley B."/>
            <person name="Pocsi I."/>
            <person name="Scazzocchio C."/>
            <person name="Seiboth B."/>
            <person name="vanKuyk P.A."/>
            <person name="Wortman J."/>
            <person name="Dyer P.S."/>
            <person name="Grigoriev I.V."/>
        </authorList>
    </citation>
    <scope>NUCLEOTIDE SEQUENCE [LARGE SCALE GENOMIC DNA]</scope>
    <source>
        <strain evidence="3">CBS 506.65</strain>
    </source>
</reference>
<keyword evidence="3" id="KW-1185">Reference proteome</keyword>
<evidence type="ECO:0000256" key="1">
    <source>
        <dbReference type="SAM" id="MobiDB-lite"/>
    </source>
</evidence>
<accession>A0A1L9SPE4</accession>
<feature type="compositionally biased region" description="Basic and acidic residues" evidence="1">
    <location>
        <begin position="354"/>
        <end position="363"/>
    </location>
</feature>
<organism evidence="2 3">
    <name type="scientific">Penicilliopsis zonata CBS 506.65</name>
    <dbReference type="NCBI Taxonomy" id="1073090"/>
    <lineage>
        <taxon>Eukaryota</taxon>
        <taxon>Fungi</taxon>
        <taxon>Dikarya</taxon>
        <taxon>Ascomycota</taxon>
        <taxon>Pezizomycotina</taxon>
        <taxon>Eurotiomycetes</taxon>
        <taxon>Eurotiomycetidae</taxon>
        <taxon>Eurotiales</taxon>
        <taxon>Aspergillaceae</taxon>
        <taxon>Penicilliopsis</taxon>
    </lineage>
</organism>
<protein>
    <submittedName>
        <fullName evidence="2">Uncharacterized protein</fullName>
    </submittedName>
</protein>
<dbReference type="OrthoDB" id="4453902at2759"/>
<dbReference type="AlphaFoldDB" id="A0A1L9SPE4"/>
<dbReference type="EMBL" id="KV878338">
    <property type="protein sequence ID" value="OJJ48981.1"/>
    <property type="molecule type" value="Genomic_DNA"/>
</dbReference>
<name>A0A1L9SPE4_9EURO</name>
<dbReference type="GeneID" id="34614391"/>
<dbReference type="RefSeq" id="XP_022583491.1">
    <property type="nucleotide sequence ID" value="XM_022727927.1"/>
</dbReference>
<evidence type="ECO:0000313" key="3">
    <source>
        <dbReference type="Proteomes" id="UP000184188"/>
    </source>
</evidence>
<sequence>MNTMGATSPQRDELRAKYQAAAESILQRLSLQFTIKAFNSLDLFDLGVDLLLFNPFDEDFLASKKCLFRPLPQGFLADYFVDSSKVLDGACKRLQFPDYWPPSDPTRLVPVDPTREVYSYLKIHYRCMERKRPKGHLKDLSKWDSIGSVTNPFPKLPVVDADYSYERPYPSPLPFWDYLLVMQPSTEKGDTVTAMPPIQLIISNNTTAEENELLHGELGPIVQAVHTRLNQPGFEKTSFFPVQVLSLFEPRHGRILQARFQPSGRLVVRASNIWSFEDKRNVIDLFLRFWVSEPCDAEDYEFSVDEDSLRDLSQVLSVLSPRPAVDLFKAEEDSSSPGSLSPFLPVPIPSLGKENVHPRSGKE</sequence>
<evidence type="ECO:0000313" key="2">
    <source>
        <dbReference type="EMBL" id="OJJ48981.1"/>
    </source>
</evidence>
<gene>
    <name evidence="2" type="ORF">ASPZODRAFT_23266</name>
</gene>
<dbReference type="Proteomes" id="UP000184188">
    <property type="component" value="Unassembled WGS sequence"/>
</dbReference>